<organism evidence="3 4">
    <name type="scientific">Tieghemiomyces parasiticus</name>
    <dbReference type="NCBI Taxonomy" id="78921"/>
    <lineage>
        <taxon>Eukaryota</taxon>
        <taxon>Fungi</taxon>
        <taxon>Fungi incertae sedis</taxon>
        <taxon>Zoopagomycota</taxon>
        <taxon>Kickxellomycotina</taxon>
        <taxon>Dimargaritomycetes</taxon>
        <taxon>Dimargaritales</taxon>
        <taxon>Dimargaritaceae</taxon>
        <taxon>Tieghemiomyces</taxon>
    </lineage>
</organism>
<evidence type="ECO:0000313" key="3">
    <source>
        <dbReference type="EMBL" id="KAJ1925606.1"/>
    </source>
</evidence>
<feature type="chain" id="PRO_5040908289" evidence="2">
    <location>
        <begin position="25"/>
        <end position="157"/>
    </location>
</feature>
<dbReference type="Proteomes" id="UP001150569">
    <property type="component" value="Unassembled WGS sequence"/>
</dbReference>
<reference evidence="3" key="1">
    <citation type="submission" date="2022-07" db="EMBL/GenBank/DDBJ databases">
        <title>Phylogenomic reconstructions and comparative analyses of Kickxellomycotina fungi.</title>
        <authorList>
            <person name="Reynolds N.K."/>
            <person name="Stajich J.E."/>
            <person name="Barry K."/>
            <person name="Grigoriev I.V."/>
            <person name="Crous P."/>
            <person name="Smith M.E."/>
        </authorList>
    </citation>
    <scope>NUCLEOTIDE SEQUENCE</scope>
    <source>
        <strain evidence="3">RSA 861</strain>
    </source>
</reference>
<accession>A0A9W8ABC7</accession>
<sequence length="157" mass="16162">MKPTTVTTWFTLGLVAMSVVMVTARPSPQPAGASSDEDVTSPALQSNGENADTNAPSNVVNIDTDDKGTDADKNGATTEQGSVQPSLIPPTSTARLAVPTTASLQSNLTPSPTSSTSPSPSPSTVNFSKMPCNKKVGSMEGLWFILTKIFSGGNSQC</sequence>
<dbReference type="EMBL" id="JANBPT010000216">
    <property type="protein sequence ID" value="KAJ1925606.1"/>
    <property type="molecule type" value="Genomic_DNA"/>
</dbReference>
<feature type="compositionally biased region" description="Polar residues" evidence="1">
    <location>
        <begin position="42"/>
        <end position="61"/>
    </location>
</feature>
<keyword evidence="2" id="KW-0732">Signal</keyword>
<feature type="compositionally biased region" description="Low complexity" evidence="1">
    <location>
        <begin position="109"/>
        <end position="124"/>
    </location>
</feature>
<comment type="caution">
    <text evidence="3">The sequence shown here is derived from an EMBL/GenBank/DDBJ whole genome shotgun (WGS) entry which is preliminary data.</text>
</comment>
<feature type="signal peptide" evidence="2">
    <location>
        <begin position="1"/>
        <end position="24"/>
    </location>
</feature>
<feature type="region of interest" description="Disordered" evidence="1">
    <location>
        <begin position="26"/>
        <end position="126"/>
    </location>
</feature>
<name>A0A9W8ABC7_9FUNG</name>
<gene>
    <name evidence="3" type="ORF">IWQ60_004468</name>
</gene>
<evidence type="ECO:0000256" key="2">
    <source>
        <dbReference type="SAM" id="SignalP"/>
    </source>
</evidence>
<proteinExistence type="predicted"/>
<evidence type="ECO:0000313" key="4">
    <source>
        <dbReference type="Proteomes" id="UP001150569"/>
    </source>
</evidence>
<feature type="compositionally biased region" description="Polar residues" evidence="1">
    <location>
        <begin position="75"/>
        <end position="108"/>
    </location>
</feature>
<protein>
    <submittedName>
        <fullName evidence="3">Uncharacterized protein</fullName>
    </submittedName>
</protein>
<evidence type="ECO:0000256" key="1">
    <source>
        <dbReference type="SAM" id="MobiDB-lite"/>
    </source>
</evidence>
<feature type="compositionally biased region" description="Basic and acidic residues" evidence="1">
    <location>
        <begin position="64"/>
        <end position="73"/>
    </location>
</feature>
<keyword evidence="4" id="KW-1185">Reference proteome</keyword>
<dbReference type="AlphaFoldDB" id="A0A9W8ABC7"/>